<feature type="transmembrane region" description="Helical" evidence="6">
    <location>
        <begin position="144"/>
        <end position="162"/>
    </location>
</feature>
<gene>
    <name evidence="7" type="ORF">QV13_10830</name>
</gene>
<dbReference type="AlphaFoldDB" id="A0A1C2DVE3"/>
<evidence type="ECO:0000256" key="6">
    <source>
        <dbReference type="SAM" id="Phobius"/>
    </source>
</evidence>
<reference evidence="7 8" key="1">
    <citation type="submission" date="2016-08" db="EMBL/GenBank/DDBJ databases">
        <title>Whole genome sequence of Mesorhizobium sp. strain UASWS1009 isolated from industrial sewage.</title>
        <authorList>
            <person name="Crovadore J."/>
            <person name="Calmin G."/>
            <person name="Chablais R."/>
            <person name="Cochard B."/>
            <person name="Lefort F."/>
        </authorList>
    </citation>
    <scope>NUCLEOTIDE SEQUENCE [LARGE SCALE GENOMIC DNA]</scope>
    <source>
        <strain evidence="7 8">UASWS1009</strain>
    </source>
</reference>
<dbReference type="Proteomes" id="UP000094412">
    <property type="component" value="Unassembled WGS sequence"/>
</dbReference>
<keyword evidence="3 6" id="KW-0812">Transmembrane</keyword>
<accession>A0A1C2DVE3</accession>
<protein>
    <submittedName>
        <fullName evidence="7">Sugar ABC transporter</fullName>
    </submittedName>
</protein>
<dbReference type="Pfam" id="PF02653">
    <property type="entry name" value="BPD_transp_2"/>
    <property type="match status" value="1"/>
</dbReference>
<proteinExistence type="predicted"/>
<evidence type="ECO:0000313" key="8">
    <source>
        <dbReference type="Proteomes" id="UP000094412"/>
    </source>
</evidence>
<keyword evidence="8" id="KW-1185">Reference proteome</keyword>
<evidence type="ECO:0000256" key="1">
    <source>
        <dbReference type="ARBA" id="ARBA00004651"/>
    </source>
</evidence>
<dbReference type="GO" id="GO:0005886">
    <property type="term" value="C:plasma membrane"/>
    <property type="evidence" value="ECO:0007669"/>
    <property type="project" value="UniProtKB-SubCell"/>
</dbReference>
<dbReference type="PANTHER" id="PTHR32196:SF69">
    <property type="entry name" value="BRANCHED-CHAIN AMINO ACID TRANSPORT SYSTEM, PERMEASE PROTEIN"/>
    <property type="match status" value="1"/>
</dbReference>
<feature type="transmembrane region" description="Helical" evidence="6">
    <location>
        <begin position="187"/>
        <end position="208"/>
    </location>
</feature>
<feature type="transmembrane region" description="Helical" evidence="6">
    <location>
        <begin position="12"/>
        <end position="36"/>
    </location>
</feature>
<feature type="transmembrane region" description="Helical" evidence="6">
    <location>
        <begin position="97"/>
        <end position="116"/>
    </location>
</feature>
<dbReference type="EMBL" id="MDEO01000031">
    <property type="protein sequence ID" value="OCX18732.1"/>
    <property type="molecule type" value="Genomic_DNA"/>
</dbReference>
<evidence type="ECO:0000256" key="3">
    <source>
        <dbReference type="ARBA" id="ARBA00022692"/>
    </source>
</evidence>
<dbReference type="OrthoDB" id="9778389at2"/>
<keyword evidence="5 6" id="KW-0472">Membrane</keyword>
<dbReference type="InterPro" id="IPR001851">
    <property type="entry name" value="ABC_transp_permease"/>
</dbReference>
<evidence type="ECO:0000256" key="4">
    <source>
        <dbReference type="ARBA" id="ARBA00022989"/>
    </source>
</evidence>
<dbReference type="GO" id="GO:0022857">
    <property type="term" value="F:transmembrane transporter activity"/>
    <property type="evidence" value="ECO:0007669"/>
    <property type="project" value="InterPro"/>
</dbReference>
<evidence type="ECO:0000256" key="2">
    <source>
        <dbReference type="ARBA" id="ARBA00022475"/>
    </source>
</evidence>
<dbReference type="PANTHER" id="PTHR32196">
    <property type="entry name" value="ABC TRANSPORTER PERMEASE PROTEIN YPHD-RELATED-RELATED"/>
    <property type="match status" value="1"/>
</dbReference>
<comment type="caution">
    <text evidence="7">The sequence shown here is derived from an EMBL/GenBank/DDBJ whole genome shotgun (WGS) entry which is preliminary data.</text>
</comment>
<comment type="subcellular location">
    <subcellularLocation>
        <location evidence="1">Cell membrane</location>
        <topology evidence="1">Multi-pass membrane protein</topology>
    </subcellularLocation>
</comment>
<dbReference type="STRING" id="1566387.QV13_10830"/>
<feature type="transmembrane region" description="Helical" evidence="6">
    <location>
        <begin position="275"/>
        <end position="292"/>
    </location>
</feature>
<keyword evidence="2" id="KW-1003">Cell membrane</keyword>
<feature type="transmembrane region" description="Helical" evidence="6">
    <location>
        <begin position="220"/>
        <end position="238"/>
    </location>
</feature>
<organism evidence="7 8">
    <name type="scientific">Mesorhizobium hungaricum</name>
    <dbReference type="NCBI Taxonomy" id="1566387"/>
    <lineage>
        <taxon>Bacteria</taxon>
        <taxon>Pseudomonadati</taxon>
        <taxon>Pseudomonadota</taxon>
        <taxon>Alphaproteobacteria</taxon>
        <taxon>Hyphomicrobiales</taxon>
        <taxon>Phyllobacteriaceae</taxon>
        <taxon>Mesorhizobium</taxon>
    </lineage>
</organism>
<keyword evidence="4 6" id="KW-1133">Transmembrane helix</keyword>
<feature type="transmembrane region" description="Helical" evidence="6">
    <location>
        <begin position="250"/>
        <end position="269"/>
    </location>
</feature>
<evidence type="ECO:0000256" key="5">
    <source>
        <dbReference type="ARBA" id="ARBA00023136"/>
    </source>
</evidence>
<evidence type="ECO:0000313" key="7">
    <source>
        <dbReference type="EMBL" id="OCX18732.1"/>
    </source>
</evidence>
<sequence>MAMIQDIFSSFVALVPVTLAQSLILAFVVLGIMIPFRMLSFPDLTSEGAFPLGGCVAGVLLAAGQSPLTAIAAALIAGFIAGCCTAFIHLRFRIHTLLAGILMMTMLYSINLRIMGRSNLSVFGMPSLFEWSPVGQPGFPSTKIVIAGALGLLVLVLLYLFFKTERGTAIRAVGANPDMAEAQGINVWTATIGGVGLASAFSALSGSLMVQSQGFADVNMGLGILINGLAALMIGEAITGKQTVLRQLAAPFVGAVVYYQLVSLCLAAGMPPPDLKLATGLFVLLMLALPSLKRGRVPGAAREVMRE</sequence>
<name>A0A1C2DVE3_9HYPH</name>
<feature type="transmembrane region" description="Helical" evidence="6">
    <location>
        <begin position="70"/>
        <end position="90"/>
    </location>
</feature>
<dbReference type="CDD" id="cd06574">
    <property type="entry name" value="TM_PBP1_branched-chain-AA_like"/>
    <property type="match status" value="1"/>
</dbReference>
<dbReference type="RefSeq" id="WP_024926094.1">
    <property type="nucleotide sequence ID" value="NZ_MDEO01000031.1"/>
</dbReference>